<feature type="non-terminal residue" evidence="1">
    <location>
        <position position="48"/>
    </location>
</feature>
<evidence type="ECO:0000313" key="2">
    <source>
        <dbReference type="Proteomes" id="UP000187455"/>
    </source>
</evidence>
<gene>
    <name evidence="1" type="ORF">AYI68_g7669</name>
</gene>
<evidence type="ECO:0000313" key="1">
    <source>
        <dbReference type="EMBL" id="OLY78283.1"/>
    </source>
</evidence>
<accession>A0A1R0GN09</accession>
<proteinExistence type="predicted"/>
<organism evidence="1 2">
    <name type="scientific">Smittium mucronatum</name>
    <dbReference type="NCBI Taxonomy" id="133383"/>
    <lineage>
        <taxon>Eukaryota</taxon>
        <taxon>Fungi</taxon>
        <taxon>Fungi incertae sedis</taxon>
        <taxon>Zoopagomycota</taxon>
        <taxon>Kickxellomycotina</taxon>
        <taxon>Harpellomycetes</taxon>
        <taxon>Harpellales</taxon>
        <taxon>Legeriomycetaceae</taxon>
        <taxon>Smittium</taxon>
    </lineage>
</organism>
<dbReference type="EMBL" id="LSSL01006789">
    <property type="protein sequence ID" value="OLY78283.1"/>
    <property type="molecule type" value="Genomic_DNA"/>
</dbReference>
<dbReference type="AlphaFoldDB" id="A0A1R0GN09"/>
<sequence>MSENSIKLTASQINNAEELLVSKETEIAKLRQQLIYGENSFNILAEEH</sequence>
<dbReference type="Proteomes" id="UP000187455">
    <property type="component" value="Unassembled WGS sequence"/>
</dbReference>
<reference evidence="1 2" key="1">
    <citation type="journal article" date="2016" name="Mol. Biol. Evol.">
        <title>Genome-Wide Survey of Gut Fungi (Harpellales) Reveals the First Horizontally Transferred Ubiquitin Gene from a Mosquito Host.</title>
        <authorList>
            <person name="Wang Y."/>
            <person name="White M.M."/>
            <person name="Kvist S."/>
            <person name="Moncalvo J.M."/>
        </authorList>
    </citation>
    <scope>NUCLEOTIDE SEQUENCE [LARGE SCALE GENOMIC DNA]</scope>
    <source>
        <strain evidence="1 2">ALG-7-W6</strain>
    </source>
</reference>
<comment type="caution">
    <text evidence="1">The sequence shown here is derived from an EMBL/GenBank/DDBJ whole genome shotgun (WGS) entry which is preliminary data.</text>
</comment>
<dbReference type="STRING" id="133383.A0A1R0GN09"/>
<name>A0A1R0GN09_9FUNG</name>
<protein>
    <submittedName>
        <fullName evidence="1">Uncharacterized protein</fullName>
    </submittedName>
</protein>
<keyword evidence="2" id="KW-1185">Reference proteome</keyword>